<keyword evidence="1" id="KW-1133">Transmembrane helix</keyword>
<keyword evidence="1" id="KW-0812">Transmembrane</keyword>
<evidence type="ECO:0000313" key="3">
    <source>
        <dbReference type="Proteomes" id="UP000198853"/>
    </source>
</evidence>
<dbReference type="RefSeq" id="WP_090398355.1">
    <property type="nucleotide sequence ID" value="NZ_FNEN01000007.1"/>
</dbReference>
<keyword evidence="1" id="KW-0472">Membrane</keyword>
<feature type="transmembrane region" description="Helical" evidence="1">
    <location>
        <begin position="101"/>
        <end position="124"/>
    </location>
</feature>
<dbReference type="OrthoDB" id="2988991at2"/>
<evidence type="ECO:0000256" key="1">
    <source>
        <dbReference type="SAM" id="Phobius"/>
    </source>
</evidence>
<dbReference type="AlphaFoldDB" id="A0A1G8NYA2"/>
<dbReference type="InterPro" id="IPR023804">
    <property type="entry name" value="DUF3792_TM"/>
</dbReference>
<proteinExistence type="predicted"/>
<name>A0A1G8NYA2_9BACI</name>
<sequence>MQTSFVRVLSVSGLTMLTLVLCSGLIMATLLRFGSISESTMTGATIGITIAITFIGGFAAGLRSRSKGWLVGLLAGVTFVFVAVLLQYLGYGMQLSLNQALVFTGSIISAAFGGMLSVSLFSAIR</sequence>
<feature type="transmembrane region" description="Helical" evidence="1">
    <location>
        <begin position="43"/>
        <end position="62"/>
    </location>
</feature>
<organism evidence="2 3">
    <name type="scientific">Natribacillus halophilus</name>
    <dbReference type="NCBI Taxonomy" id="549003"/>
    <lineage>
        <taxon>Bacteria</taxon>
        <taxon>Bacillati</taxon>
        <taxon>Bacillota</taxon>
        <taxon>Bacilli</taxon>
        <taxon>Bacillales</taxon>
        <taxon>Bacillaceae</taxon>
        <taxon>Natribacillus</taxon>
    </lineage>
</organism>
<dbReference type="Proteomes" id="UP000198853">
    <property type="component" value="Unassembled WGS sequence"/>
</dbReference>
<gene>
    <name evidence="2" type="ORF">SAMN04488123_10798</name>
</gene>
<feature type="transmembrane region" description="Helical" evidence="1">
    <location>
        <begin position="69"/>
        <end position="89"/>
    </location>
</feature>
<accession>A0A1G8NYA2</accession>
<keyword evidence="3" id="KW-1185">Reference proteome</keyword>
<dbReference type="Pfam" id="PF12670">
    <property type="entry name" value="DUF3792"/>
    <property type="match status" value="1"/>
</dbReference>
<dbReference type="NCBIfam" id="TIGR04086">
    <property type="entry name" value="TIGR04086_membr"/>
    <property type="match status" value="1"/>
</dbReference>
<protein>
    <submittedName>
        <fullName evidence="2">Putative membrane protein, TIGR04086 family</fullName>
    </submittedName>
</protein>
<feature type="transmembrane region" description="Helical" evidence="1">
    <location>
        <begin position="12"/>
        <end position="31"/>
    </location>
</feature>
<dbReference type="EMBL" id="FNEN01000007">
    <property type="protein sequence ID" value="SDI85222.1"/>
    <property type="molecule type" value="Genomic_DNA"/>
</dbReference>
<evidence type="ECO:0000313" key="2">
    <source>
        <dbReference type="EMBL" id="SDI85222.1"/>
    </source>
</evidence>
<reference evidence="2 3" key="1">
    <citation type="submission" date="2016-10" db="EMBL/GenBank/DDBJ databases">
        <authorList>
            <person name="de Groot N.N."/>
        </authorList>
    </citation>
    <scope>NUCLEOTIDE SEQUENCE [LARGE SCALE GENOMIC DNA]</scope>
    <source>
        <strain evidence="2 3">DSM 21771</strain>
    </source>
</reference>